<dbReference type="EMBL" id="NIDF01000088">
    <property type="protein sequence ID" value="TYJ53454.1"/>
    <property type="molecule type" value="Genomic_DNA"/>
</dbReference>
<keyword evidence="3" id="KW-1185">Reference proteome</keyword>
<feature type="compositionally biased region" description="Polar residues" evidence="1">
    <location>
        <begin position="7"/>
        <end position="25"/>
    </location>
</feature>
<protein>
    <submittedName>
        <fullName evidence="2">Uncharacterized protein</fullName>
    </submittedName>
</protein>
<name>A0A5D3ARV4_9TREE</name>
<reference evidence="2 3" key="1">
    <citation type="submission" date="2017-05" db="EMBL/GenBank/DDBJ databases">
        <title>The Genome Sequence of Tsuchiyaea wingfieldii DSM 27421.</title>
        <authorList>
            <person name="Cuomo C."/>
            <person name="Passer A."/>
            <person name="Billmyre B."/>
            <person name="Heitman J."/>
        </authorList>
    </citation>
    <scope>NUCLEOTIDE SEQUENCE [LARGE SCALE GENOMIC DNA]</scope>
    <source>
        <strain evidence="2 3">DSM 27421</strain>
    </source>
</reference>
<sequence length="119" mass="12736">MPETPPSFGNATRATPSTTTNSSTVEKTITVDLSLETLDQATSRVINADPNFIDNQIVSKKKSDGSRWGTITYQAKASTTTNASTVKKTITVDLSLEPLDQSTSGVINTDPNFIDNQIA</sequence>
<evidence type="ECO:0000313" key="2">
    <source>
        <dbReference type="EMBL" id="TYJ53454.1"/>
    </source>
</evidence>
<gene>
    <name evidence="2" type="ORF">B9479_005898</name>
</gene>
<organism evidence="2 3">
    <name type="scientific">Cryptococcus floricola</name>
    <dbReference type="NCBI Taxonomy" id="2591691"/>
    <lineage>
        <taxon>Eukaryota</taxon>
        <taxon>Fungi</taxon>
        <taxon>Dikarya</taxon>
        <taxon>Basidiomycota</taxon>
        <taxon>Agaricomycotina</taxon>
        <taxon>Tremellomycetes</taxon>
        <taxon>Tremellales</taxon>
        <taxon>Cryptococcaceae</taxon>
        <taxon>Cryptococcus</taxon>
    </lineage>
</organism>
<dbReference type="Proteomes" id="UP000322245">
    <property type="component" value="Unassembled WGS sequence"/>
</dbReference>
<accession>A0A5D3ARV4</accession>
<dbReference type="AlphaFoldDB" id="A0A5D3ARV4"/>
<evidence type="ECO:0000313" key="3">
    <source>
        <dbReference type="Proteomes" id="UP000322245"/>
    </source>
</evidence>
<comment type="caution">
    <text evidence="2">The sequence shown here is derived from an EMBL/GenBank/DDBJ whole genome shotgun (WGS) entry which is preliminary data.</text>
</comment>
<evidence type="ECO:0000256" key="1">
    <source>
        <dbReference type="SAM" id="MobiDB-lite"/>
    </source>
</evidence>
<proteinExistence type="predicted"/>
<feature type="region of interest" description="Disordered" evidence="1">
    <location>
        <begin position="1"/>
        <end position="25"/>
    </location>
</feature>